<dbReference type="AlphaFoldDB" id="A0A922IHQ5"/>
<reference evidence="1" key="3">
    <citation type="submission" date="2021-06" db="EMBL/GenBank/DDBJ databases">
        <title>Chromosome-level genome assembly for S. haematobium.</title>
        <authorList>
            <person name="Stroehlein A.J."/>
        </authorList>
    </citation>
    <scope>NUCLEOTIDE SEQUENCE</scope>
</reference>
<name>A0A922IHQ5_SCHHA</name>
<dbReference type="EMBL" id="AMPZ03000008">
    <property type="protein sequence ID" value="KAH9579508.1"/>
    <property type="molecule type" value="Genomic_DNA"/>
</dbReference>
<evidence type="ECO:0000313" key="1">
    <source>
        <dbReference type="EMBL" id="KAH9579508.1"/>
    </source>
</evidence>
<comment type="caution">
    <text evidence="1">The sequence shown here is derived from an EMBL/GenBank/DDBJ whole genome shotgun (WGS) entry which is preliminary data.</text>
</comment>
<dbReference type="KEGG" id="shx:MS3_00011188"/>
<dbReference type="CTD" id="75578393"/>
<proteinExistence type="predicted"/>
<reference evidence="1" key="4">
    <citation type="journal article" date="2022" name="PLoS Pathog.">
        <title>Chromosome-level genome of Schistosoma haematobium underpins genome-wide explorations of molecular variation.</title>
        <authorList>
            <person name="Stroehlein A.J."/>
            <person name="Korhonen P.K."/>
            <person name="Lee V.V."/>
            <person name="Ralph S.A."/>
            <person name="Mentink-Kane M."/>
            <person name="You H."/>
            <person name="McManus D.P."/>
            <person name="Tchuente L.T."/>
            <person name="Stothard J.R."/>
            <person name="Kaur P."/>
            <person name="Dudchenko O."/>
            <person name="Aiden E.L."/>
            <person name="Yang B."/>
            <person name="Yang H."/>
            <person name="Emery A.M."/>
            <person name="Webster B.L."/>
            <person name="Brindley P.J."/>
            <person name="Rollinson D."/>
            <person name="Chang B.C.H."/>
            <person name="Gasser R.B."/>
            <person name="Young N.D."/>
        </authorList>
    </citation>
    <scope>NUCLEOTIDE SEQUENCE</scope>
</reference>
<reference evidence="1" key="2">
    <citation type="journal article" date="2019" name="Gigascience">
        <title>High-quality Schistosoma haematobium genome achieved by single-molecule and long-range sequencing.</title>
        <authorList>
            <person name="Stroehlein A.J."/>
            <person name="Korhonen P.K."/>
            <person name="Chong T.M."/>
            <person name="Lim Y.L."/>
            <person name="Chan K.G."/>
            <person name="Webster B."/>
            <person name="Rollinson D."/>
            <person name="Brindley P.J."/>
            <person name="Gasser R.B."/>
            <person name="Young N.D."/>
        </authorList>
    </citation>
    <scope>NUCLEOTIDE SEQUENCE</scope>
</reference>
<sequence length="68" mass="7705">MEFGSGLDKVLKQEVTVIIGDKVRELHALEHNHFSRNVTEADSFKSLASLLDLLGECSAKNFRFLENR</sequence>
<evidence type="ECO:0000313" key="2">
    <source>
        <dbReference type="Proteomes" id="UP000471633"/>
    </source>
</evidence>
<protein>
    <submittedName>
        <fullName evidence="1">Uncharacterized protein</fullName>
    </submittedName>
</protein>
<dbReference type="RefSeq" id="XP_051064461.1">
    <property type="nucleotide sequence ID" value="XM_051219593.1"/>
</dbReference>
<gene>
    <name evidence="1" type="ORF">MS3_00011188</name>
</gene>
<accession>A0A922IHQ5</accession>
<reference evidence="1" key="1">
    <citation type="journal article" date="2012" name="Nat. Genet.">
        <title>Whole-genome sequence of Schistosoma haematobium.</title>
        <authorList>
            <person name="Young N.D."/>
            <person name="Jex A.R."/>
            <person name="Li B."/>
            <person name="Liu S."/>
            <person name="Yang L."/>
            <person name="Xiong Z."/>
            <person name="Li Y."/>
            <person name="Cantacessi C."/>
            <person name="Hall R.S."/>
            <person name="Xu X."/>
            <person name="Chen F."/>
            <person name="Wu X."/>
            <person name="Zerlotini A."/>
            <person name="Oliveira G."/>
            <person name="Hofmann A."/>
            <person name="Zhang G."/>
            <person name="Fang X."/>
            <person name="Kang Y."/>
            <person name="Campbell B.E."/>
            <person name="Loukas A."/>
            <person name="Ranganathan S."/>
            <person name="Rollinson D."/>
            <person name="Rinaldi G."/>
            <person name="Brindley P.J."/>
            <person name="Yang H."/>
            <person name="Wang J."/>
            <person name="Wang J."/>
            <person name="Gasser R.B."/>
        </authorList>
    </citation>
    <scope>NUCLEOTIDE SEQUENCE</scope>
</reference>
<keyword evidence="2" id="KW-1185">Reference proteome</keyword>
<dbReference type="Proteomes" id="UP000471633">
    <property type="component" value="Unassembled WGS sequence"/>
</dbReference>
<organism evidence="1 2">
    <name type="scientific">Schistosoma haematobium</name>
    <name type="common">Blood fluke</name>
    <dbReference type="NCBI Taxonomy" id="6185"/>
    <lineage>
        <taxon>Eukaryota</taxon>
        <taxon>Metazoa</taxon>
        <taxon>Spiralia</taxon>
        <taxon>Lophotrochozoa</taxon>
        <taxon>Platyhelminthes</taxon>
        <taxon>Trematoda</taxon>
        <taxon>Digenea</taxon>
        <taxon>Strigeidida</taxon>
        <taxon>Schistosomatoidea</taxon>
        <taxon>Schistosomatidae</taxon>
        <taxon>Schistosoma</taxon>
    </lineage>
</organism>
<dbReference type="GeneID" id="75578393"/>